<keyword evidence="3" id="KW-1185">Reference proteome</keyword>
<evidence type="ECO:0000313" key="2">
    <source>
        <dbReference type="EMBL" id="SNB74163.1"/>
    </source>
</evidence>
<dbReference type="GO" id="GO:0003700">
    <property type="term" value="F:DNA-binding transcription factor activity"/>
    <property type="evidence" value="ECO:0007669"/>
    <property type="project" value="InterPro"/>
</dbReference>
<organism evidence="2 3">
    <name type="scientific">Arboricoccus pini</name>
    <dbReference type="NCBI Taxonomy" id="1963835"/>
    <lineage>
        <taxon>Bacteria</taxon>
        <taxon>Pseudomonadati</taxon>
        <taxon>Pseudomonadota</taxon>
        <taxon>Alphaproteobacteria</taxon>
        <taxon>Geminicoccales</taxon>
        <taxon>Geminicoccaceae</taxon>
        <taxon>Arboricoccus</taxon>
    </lineage>
</organism>
<dbReference type="InterPro" id="IPR001845">
    <property type="entry name" value="HTH_ArsR_DNA-bd_dom"/>
</dbReference>
<dbReference type="AlphaFoldDB" id="A0A212RP44"/>
<accession>A0A212RP44</accession>
<dbReference type="InterPro" id="IPR011991">
    <property type="entry name" value="ArsR-like_HTH"/>
</dbReference>
<gene>
    <name evidence="2" type="ORF">SAMN07250955_11194</name>
</gene>
<proteinExistence type="predicted"/>
<dbReference type="SUPFAM" id="SSF46785">
    <property type="entry name" value="Winged helix' DNA-binding domain"/>
    <property type="match status" value="1"/>
</dbReference>
<reference evidence="2 3" key="1">
    <citation type="submission" date="2017-06" db="EMBL/GenBank/DDBJ databases">
        <authorList>
            <person name="Kim H.J."/>
            <person name="Triplett B.A."/>
        </authorList>
    </citation>
    <scope>NUCLEOTIDE SEQUENCE [LARGE SCALE GENOMIC DNA]</scope>
    <source>
        <strain evidence="2 3">B29T1</strain>
    </source>
</reference>
<sequence>MPAVLAALSDPTRLALVMVLAEHGEQPWGDFDLRIGKSTFSHHVKVLREAGLLHHRREGTRCWISLRRDLKSGYGEVLAMLLKLAADDPLVAELAATARLPLPA</sequence>
<dbReference type="Proteomes" id="UP000197065">
    <property type="component" value="Unassembled WGS sequence"/>
</dbReference>
<feature type="domain" description="HTH arsR-type" evidence="1">
    <location>
        <begin position="1"/>
        <end position="93"/>
    </location>
</feature>
<dbReference type="Pfam" id="PF12840">
    <property type="entry name" value="HTH_20"/>
    <property type="match status" value="1"/>
</dbReference>
<evidence type="ECO:0000313" key="3">
    <source>
        <dbReference type="Proteomes" id="UP000197065"/>
    </source>
</evidence>
<dbReference type="SMART" id="SM00418">
    <property type="entry name" value="HTH_ARSR"/>
    <property type="match status" value="1"/>
</dbReference>
<protein>
    <submittedName>
        <fullName evidence="2">Transcriptional regulator, ArsR family</fullName>
    </submittedName>
</protein>
<dbReference type="Gene3D" id="1.10.10.10">
    <property type="entry name" value="Winged helix-like DNA-binding domain superfamily/Winged helix DNA-binding domain"/>
    <property type="match status" value="1"/>
</dbReference>
<dbReference type="InterPro" id="IPR036390">
    <property type="entry name" value="WH_DNA-bd_sf"/>
</dbReference>
<dbReference type="EMBL" id="FYEH01000011">
    <property type="protein sequence ID" value="SNB74163.1"/>
    <property type="molecule type" value="Genomic_DNA"/>
</dbReference>
<evidence type="ECO:0000259" key="1">
    <source>
        <dbReference type="PROSITE" id="PS50987"/>
    </source>
</evidence>
<dbReference type="PRINTS" id="PR00778">
    <property type="entry name" value="HTHARSR"/>
</dbReference>
<dbReference type="CDD" id="cd00090">
    <property type="entry name" value="HTH_ARSR"/>
    <property type="match status" value="1"/>
</dbReference>
<dbReference type="InterPro" id="IPR036388">
    <property type="entry name" value="WH-like_DNA-bd_sf"/>
</dbReference>
<dbReference type="PROSITE" id="PS50987">
    <property type="entry name" value="HTH_ARSR_2"/>
    <property type="match status" value="1"/>
</dbReference>
<name>A0A212RP44_9PROT</name>